<dbReference type="AlphaFoldDB" id="M1WLH4"/>
<dbReference type="PATRIC" id="fig|879567.3.peg.653"/>
<organism evidence="2 3">
    <name type="scientific">Pseudodesulfovibrio piezophilus (strain DSM 21447 / JCM 15486 / C1TLV30)</name>
    <name type="common">Desulfovibrio piezophilus</name>
    <dbReference type="NCBI Taxonomy" id="1322246"/>
    <lineage>
        <taxon>Bacteria</taxon>
        <taxon>Pseudomonadati</taxon>
        <taxon>Thermodesulfobacteriota</taxon>
        <taxon>Desulfovibrionia</taxon>
        <taxon>Desulfovibrionales</taxon>
        <taxon>Desulfovibrionaceae</taxon>
    </lineage>
</organism>
<dbReference type="SUPFAM" id="SSF52540">
    <property type="entry name" value="P-loop containing nucleoside triphosphate hydrolases"/>
    <property type="match status" value="1"/>
</dbReference>
<dbReference type="InterPro" id="IPR027417">
    <property type="entry name" value="P-loop_NTPase"/>
</dbReference>
<name>M1WLH4_PSEP2</name>
<dbReference type="KEGG" id="dpi:BN4_10633"/>
<dbReference type="BioCyc" id="DPIE1322246:BN4_RS17000-MONOMER"/>
<dbReference type="PANTHER" id="PTHR13696">
    <property type="entry name" value="P-LOOP CONTAINING NUCLEOSIDE TRIPHOSPHATE HYDROLASE"/>
    <property type="match status" value="1"/>
</dbReference>
<dbReference type="eggNOG" id="COG1192">
    <property type="taxonomic scope" value="Bacteria"/>
</dbReference>
<evidence type="ECO:0000313" key="2">
    <source>
        <dbReference type="EMBL" id="CCH47870.1"/>
    </source>
</evidence>
<dbReference type="HOGENOM" id="CLU_1433571_0_0_7"/>
<dbReference type="PIRSF" id="PIRSF009320">
    <property type="entry name" value="Nuc_binding_HP_1000"/>
    <property type="match status" value="1"/>
</dbReference>
<accession>M1WLH4</accession>
<dbReference type="EMBL" id="FO203427">
    <property type="protein sequence ID" value="CCH47870.1"/>
    <property type="molecule type" value="Genomic_DNA"/>
</dbReference>
<gene>
    <name evidence="2" type="ordered locus">BN4_10633</name>
</gene>
<dbReference type="InterPro" id="IPR050678">
    <property type="entry name" value="DNA_Partitioning_ATPase"/>
</dbReference>
<dbReference type="CDD" id="cd02042">
    <property type="entry name" value="ParAB_family"/>
    <property type="match status" value="1"/>
</dbReference>
<dbReference type="OrthoDB" id="9785810at2"/>
<dbReference type="Pfam" id="PF01656">
    <property type="entry name" value="CbiA"/>
    <property type="match status" value="1"/>
</dbReference>
<reference evidence="3" key="2">
    <citation type="journal article" date="2013" name="Stand. Genomic Sci.">
        <title>Complete genome sequence of Desulfocapsa sulfexigens, a marine deltaproteobacterium specialized in disproportionating inorganic sulfur compounds.</title>
        <authorList>
            <person name="Finster K.W."/>
            <person name="Kjeldsen K.U."/>
            <person name="Kube M."/>
            <person name="Reinhardt R."/>
            <person name="Mussmann M."/>
            <person name="Amann R."/>
            <person name="Schreiber L."/>
        </authorList>
    </citation>
    <scope>NUCLEOTIDE SEQUENCE [LARGE SCALE GENOMIC DNA]</scope>
    <source>
        <strain evidence="3">DSM 10523 / SB164P1</strain>
    </source>
</reference>
<proteinExistence type="predicted"/>
<reference evidence="2 3" key="1">
    <citation type="journal article" date="2013" name="PLoS ONE">
        <title>The first genomic and proteomic characterization of a deep-sea sulfate reducer: insights into the piezophilic lifestyle of Desulfovibrio piezophilus.</title>
        <authorList>
            <person name="Pradel N."/>
            <person name="Ji B."/>
            <person name="Gimenez G."/>
            <person name="Talla E."/>
            <person name="Lenoble P."/>
            <person name="Garel M."/>
            <person name="Tamburini C."/>
            <person name="Fourquet P."/>
            <person name="Lebrun R."/>
            <person name="Bertin P."/>
            <person name="Denis Y."/>
            <person name="Pophillat M."/>
            <person name="Barbe V."/>
            <person name="Ollivier B."/>
            <person name="Dolla A."/>
        </authorList>
    </citation>
    <scope>NUCLEOTIDE SEQUENCE [LARGE SCALE GENOMIC DNA]</scope>
    <source>
        <strain evidence="3">DSM 10523 / SB164P1</strain>
    </source>
</reference>
<evidence type="ECO:0000313" key="3">
    <source>
        <dbReference type="Proteomes" id="UP000011724"/>
    </source>
</evidence>
<feature type="domain" description="CobQ/CobB/MinD/ParA nucleotide binding" evidence="1">
    <location>
        <begin position="4"/>
        <end position="154"/>
    </location>
</feature>
<dbReference type="Gene3D" id="3.40.50.300">
    <property type="entry name" value="P-loop containing nucleotide triphosphate hydrolases"/>
    <property type="match status" value="1"/>
</dbReference>
<protein>
    <submittedName>
        <fullName evidence="2">Putative Chromosome partitioning ATPase-like protein</fullName>
    </submittedName>
</protein>
<keyword evidence="3" id="KW-1185">Reference proteome</keyword>
<dbReference type="Proteomes" id="UP000011724">
    <property type="component" value="Chromosome"/>
</dbReference>
<evidence type="ECO:0000259" key="1">
    <source>
        <dbReference type="Pfam" id="PF01656"/>
    </source>
</evidence>
<sequence>MLTISVWNPKGGVGKSTLALNLSAAVQAKGKSVVLADLDPQGTALAIAADGNLPFEVTDKIPRNGFDVVIVDHPPGFSEVPTSQAVVFPMRPSRPDMQAGVKALRSLVASGVKVVVVFNDVKRQHRVERQTMQRAVKMKLFAEPKIVKSRTVYRVAMDQGRTIFDVELNSAYAVQDARQEIQNVLKK</sequence>
<dbReference type="PANTHER" id="PTHR13696:SF96">
    <property type="entry name" value="COBQ_COBB_MIND_PARA NUCLEOTIDE BINDING DOMAIN-CONTAINING PROTEIN"/>
    <property type="match status" value="1"/>
</dbReference>
<dbReference type="STRING" id="1322246.BN4_10633"/>
<dbReference type="RefSeq" id="WP_015413924.1">
    <property type="nucleotide sequence ID" value="NC_020409.1"/>
</dbReference>
<dbReference type="InterPro" id="IPR002586">
    <property type="entry name" value="CobQ/CobB/MinD/ParA_Nub-bd_dom"/>
</dbReference>